<dbReference type="GO" id="GO:0016491">
    <property type="term" value="F:oxidoreductase activity"/>
    <property type="evidence" value="ECO:0007669"/>
    <property type="project" value="InterPro"/>
</dbReference>
<dbReference type="InterPro" id="IPR001709">
    <property type="entry name" value="Flavoprot_Pyr_Nucl_cyt_Rdtase"/>
</dbReference>
<dbReference type="Pfam" id="PF10418">
    <property type="entry name" value="DHODB_Fe-S_bind"/>
    <property type="match status" value="1"/>
</dbReference>
<dbReference type="GO" id="GO:0006221">
    <property type="term" value="P:pyrimidine nucleotide biosynthetic process"/>
    <property type="evidence" value="ECO:0007669"/>
    <property type="project" value="InterPro"/>
</dbReference>
<feature type="domain" description="FAD-binding FR-type" evidence="1">
    <location>
        <begin position="5"/>
        <end position="105"/>
    </location>
</feature>
<sequence>MSNIYLPHAVKIEDIYHEAPDVTSFRLVFEDEVLRDSFEFRTGQFGLYSVAGYGESTFCIASPSTRKGYIQCTFRATGRVTNALAQLNIGDTMGFRGPYGNSFPIEEWKGKNLVFIAGGIGLPPVRSVIWTCLDRREDFGNITIVYGAKKVEDLVYKNELDHWGDRDDVTLVQAVDPGGETPDWKGAVGFVPTVLEEAAPSPENTVCIICGPPIMIKYCLVALDKLGFSDDNVYTTLENKMKCGVGKCGRCNVGDEYVCKDGPVYTAADVKRMYSDF</sequence>
<dbReference type="SUPFAM" id="SSF63380">
    <property type="entry name" value="Riboflavin synthase domain-like"/>
    <property type="match status" value="1"/>
</dbReference>
<dbReference type="GO" id="GO:0051537">
    <property type="term" value="F:2 iron, 2 sulfur cluster binding"/>
    <property type="evidence" value="ECO:0007669"/>
    <property type="project" value="InterPro"/>
</dbReference>
<dbReference type="Gene3D" id="3.40.50.80">
    <property type="entry name" value="Nucleotide-binding domain of ferredoxin-NADP reductase (FNR) module"/>
    <property type="match status" value="1"/>
</dbReference>
<dbReference type="EMBL" id="UOEA01000064">
    <property type="protein sequence ID" value="VAV84336.1"/>
    <property type="molecule type" value="Genomic_DNA"/>
</dbReference>
<dbReference type="CDD" id="cd06221">
    <property type="entry name" value="sulfite_reductase_like"/>
    <property type="match status" value="1"/>
</dbReference>
<dbReference type="AlphaFoldDB" id="A0A3B0R5I1"/>
<dbReference type="PANTHER" id="PTHR43513">
    <property type="entry name" value="DIHYDROOROTATE DEHYDROGENASE B (NAD(+)), ELECTRON TRANSFER SUBUNIT"/>
    <property type="match status" value="1"/>
</dbReference>
<accession>A0A3B0R5I1</accession>
<dbReference type="InterPro" id="IPR050353">
    <property type="entry name" value="PyrK_electron_transfer"/>
</dbReference>
<evidence type="ECO:0000313" key="2">
    <source>
        <dbReference type="EMBL" id="VAV84336.1"/>
    </source>
</evidence>
<reference evidence="2" key="1">
    <citation type="submission" date="2018-06" db="EMBL/GenBank/DDBJ databases">
        <authorList>
            <person name="Zhirakovskaya E."/>
        </authorList>
    </citation>
    <scope>NUCLEOTIDE SEQUENCE</scope>
</reference>
<dbReference type="InterPro" id="IPR017927">
    <property type="entry name" value="FAD-bd_FR_type"/>
</dbReference>
<dbReference type="InterPro" id="IPR012165">
    <property type="entry name" value="Cyt_c3_hydrogenase_gsu"/>
</dbReference>
<evidence type="ECO:0000259" key="1">
    <source>
        <dbReference type="PROSITE" id="PS51384"/>
    </source>
</evidence>
<dbReference type="InterPro" id="IPR019480">
    <property type="entry name" value="Dihydroorotate_DH_Fe-S-bd"/>
</dbReference>
<dbReference type="PRINTS" id="PR00406">
    <property type="entry name" value="CYTB5RDTASE"/>
</dbReference>
<organism evidence="2">
    <name type="scientific">hydrothermal vent metagenome</name>
    <dbReference type="NCBI Taxonomy" id="652676"/>
    <lineage>
        <taxon>unclassified sequences</taxon>
        <taxon>metagenomes</taxon>
        <taxon>ecological metagenomes</taxon>
    </lineage>
</organism>
<dbReference type="PRINTS" id="PR00371">
    <property type="entry name" value="FPNCR"/>
</dbReference>
<dbReference type="PANTHER" id="PTHR43513:SF1">
    <property type="entry name" value="ANAEROBIC SULFITE REDUCTASE SUBUNIT B"/>
    <property type="match status" value="1"/>
</dbReference>
<dbReference type="GO" id="GO:0050660">
    <property type="term" value="F:flavin adenine dinucleotide binding"/>
    <property type="evidence" value="ECO:0007669"/>
    <property type="project" value="InterPro"/>
</dbReference>
<name>A0A3B0R5I1_9ZZZZ</name>
<dbReference type="InterPro" id="IPR001433">
    <property type="entry name" value="OxRdtase_FAD/NAD-bd"/>
</dbReference>
<dbReference type="InterPro" id="IPR008333">
    <property type="entry name" value="Cbr1-like_FAD-bd_dom"/>
</dbReference>
<dbReference type="Pfam" id="PF00175">
    <property type="entry name" value="NAD_binding_1"/>
    <property type="match status" value="1"/>
</dbReference>
<dbReference type="InterPro" id="IPR039261">
    <property type="entry name" value="FNR_nucleotide-bd"/>
</dbReference>
<dbReference type="Pfam" id="PF00970">
    <property type="entry name" value="FAD_binding_6"/>
    <property type="match status" value="1"/>
</dbReference>
<dbReference type="InterPro" id="IPR017938">
    <property type="entry name" value="Riboflavin_synthase-like_b-brl"/>
</dbReference>
<dbReference type="PROSITE" id="PS51384">
    <property type="entry name" value="FAD_FR"/>
    <property type="match status" value="1"/>
</dbReference>
<dbReference type="PIRSF" id="PIRSF006816">
    <property type="entry name" value="Cyc3_hyd_g"/>
    <property type="match status" value="1"/>
</dbReference>
<proteinExistence type="predicted"/>
<dbReference type="SUPFAM" id="SSF52343">
    <property type="entry name" value="Ferredoxin reductase-like, C-terminal NADP-linked domain"/>
    <property type="match status" value="1"/>
</dbReference>
<gene>
    <name evidence="2" type="ORF">MNBD_DELTA01-1364</name>
</gene>
<dbReference type="Gene3D" id="2.40.30.10">
    <property type="entry name" value="Translation factors"/>
    <property type="match status" value="1"/>
</dbReference>
<protein>
    <submittedName>
        <fullName evidence="2">Heterodisulfide reductase, cytochrome reductase subunit</fullName>
    </submittedName>
</protein>